<dbReference type="GO" id="GO:0005829">
    <property type="term" value="C:cytosol"/>
    <property type="evidence" value="ECO:0007669"/>
    <property type="project" value="TreeGrafter"/>
</dbReference>
<dbReference type="Gene3D" id="3.30.420.40">
    <property type="match status" value="2"/>
</dbReference>
<name>A0A6J4L2C0_9ACTN</name>
<sequence>MLLALDTATPVVTVAVHDGHSVLASSRSESGPRHGELLAPAIAGVLKRGGVDRRELTEILVGIGPGPYTGLRVGVVTARTLGEVLDVPVHGVVTLDIVAAAQTALLATGHPFVVATDARRREVFWAKYEGQVRVEGPAVDRPADLAARLDGVPVVGRGARLYAELLAPVDGPDDPSAEVLAEARISGAVQLVAPQPQYLRRPDVSEPSPRKRVL</sequence>
<proteinExistence type="predicted"/>
<organism evidence="2">
    <name type="scientific">uncultured Nocardioidaceae bacterium</name>
    <dbReference type="NCBI Taxonomy" id="253824"/>
    <lineage>
        <taxon>Bacteria</taxon>
        <taxon>Bacillati</taxon>
        <taxon>Actinomycetota</taxon>
        <taxon>Actinomycetes</taxon>
        <taxon>Propionibacteriales</taxon>
        <taxon>Nocardioidaceae</taxon>
        <taxon>environmental samples</taxon>
    </lineage>
</organism>
<feature type="domain" description="Gcp-like" evidence="1">
    <location>
        <begin position="32"/>
        <end position="146"/>
    </location>
</feature>
<evidence type="ECO:0000313" key="2">
    <source>
        <dbReference type="EMBL" id="CAA9322149.1"/>
    </source>
</evidence>
<dbReference type="PANTHER" id="PTHR11735">
    <property type="entry name" value="TRNA N6-ADENOSINE THREONYLCARBAMOYLTRANSFERASE"/>
    <property type="match status" value="1"/>
</dbReference>
<dbReference type="SUPFAM" id="SSF53067">
    <property type="entry name" value="Actin-like ATPase domain"/>
    <property type="match status" value="2"/>
</dbReference>
<dbReference type="InterPro" id="IPR000905">
    <property type="entry name" value="Gcp-like_dom"/>
</dbReference>
<dbReference type="GO" id="GO:0002949">
    <property type="term" value="P:tRNA threonylcarbamoyladenosine modification"/>
    <property type="evidence" value="ECO:0007669"/>
    <property type="project" value="InterPro"/>
</dbReference>
<evidence type="ECO:0000259" key="1">
    <source>
        <dbReference type="Pfam" id="PF00814"/>
    </source>
</evidence>
<gene>
    <name evidence="2" type="ORF">AVDCRST_MAG29-504</name>
</gene>
<accession>A0A6J4L2C0</accession>
<dbReference type="InterPro" id="IPR043129">
    <property type="entry name" value="ATPase_NBD"/>
</dbReference>
<reference evidence="2" key="1">
    <citation type="submission" date="2020-02" db="EMBL/GenBank/DDBJ databases">
        <authorList>
            <person name="Meier V. D."/>
        </authorList>
    </citation>
    <scope>NUCLEOTIDE SEQUENCE</scope>
    <source>
        <strain evidence="2">AVDCRST_MAG29</strain>
    </source>
</reference>
<dbReference type="AlphaFoldDB" id="A0A6J4L2C0"/>
<dbReference type="NCBIfam" id="TIGR03725">
    <property type="entry name" value="T6A_YeaZ"/>
    <property type="match status" value="1"/>
</dbReference>
<dbReference type="Pfam" id="PF00814">
    <property type="entry name" value="TsaD"/>
    <property type="match status" value="1"/>
</dbReference>
<dbReference type="PANTHER" id="PTHR11735:SF11">
    <property type="entry name" value="TRNA THREONYLCARBAMOYLADENOSINE BIOSYNTHESIS PROTEIN TSAB"/>
    <property type="match status" value="1"/>
</dbReference>
<protein>
    <submittedName>
        <fullName evidence="2">tRNA threonylcarbamoyladenosine biosynthesis protein TsaB</fullName>
    </submittedName>
</protein>
<dbReference type="EMBL" id="CADCUG010000033">
    <property type="protein sequence ID" value="CAA9322149.1"/>
    <property type="molecule type" value="Genomic_DNA"/>
</dbReference>
<dbReference type="InterPro" id="IPR022496">
    <property type="entry name" value="T6A_TsaB"/>
</dbReference>